<protein>
    <submittedName>
        <fullName evidence="3">Nicotinamidase-related amidase</fullName>
    </submittedName>
</protein>
<keyword evidence="1" id="KW-0378">Hydrolase</keyword>
<dbReference type="GeneID" id="99774434"/>
<dbReference type="Proteomes" id="UP000234333">
    <property type="component" value="Unassembled WGS sequence"/>
</dbReference>
<reference evidence="3 4" key="1">
    <citation type="submission" date="2017-03" db="EMBL/GenBank/DDBJ databases">
        <authorList>
            <person name="Afonso C.L."/>
            <person name="Miller P.J."/>
            <person name="Scott M.A."/>
            <person name="Spackman E."/>
            <person name="Goraichik I."/>
            <person name="Dimitrov K.M."/>
            <person name="Suarez D.L."/>
            <person name="Swayne D.E."/>
        </authorList>
    </citation>
    <scope>NUCLEOTIDE SEQUENCE [LARGE SCALE GENOMIC DNA]</scope>
    <source>
        <strain evidence="3 4">CIP 102111</strain>
    </source>
</reference>
<dbReference type="Gene3D" id="3.40.50.850">
    <property type="entry name" value="Isochorismatase-like"/>
    <property type="match status" value="1"/>
</dbReference>
<dbReference type="InterPro" id="IPR050272">
    <property type="entry name" value="Isochorismatase-like_hydrls"/>
</dbReference>
<feature type="domain" description="Isochorismatase-like" evidence="2">
    <location>
        <begin position="26"/>
        <end position="158"/>
    </location>
</feature>
<dbReference type="CDD" id="cd01014">
    <property type="entry name" value="nicotinamidase_related"/>
    <property type="match status" value="1"/>
</dbReference>
<evidence type="ECO:0000313" key="3">
    <source>
        <dbReference type="EMBL" id="SMX63442.1"/>
    </source>
</evidence>
<evidence type="ECO:0000259" key="2">
    <source>
        <dbReference type="Pfam" id="PF00857"/>
    </source>
</evidence>
<name>A0A2H1HKI0_9MICO</name>
<organism evidence="3 4">
    <name type="scientific">Brevibacterium casei CIP 102111</name>
    <dbReference type="NCBI Taxonomy" id="1255625"/>
    <lineage>
        <taxon>Bacteria</taxon>
        <taxon>Bacillati</taxon>
        <taxon>Actinomycetota</taxon>
        <taxon>Actinomycetes</taxon>
        <taxon>Micrococcales</taxon>
        <taxon>Brevibacteriaceae</taxon>
        <taxon>Brevibacterium</taxon>
    </lineage>
</organism>
<evidence type="ECO:0000256" key="1">
    <source>
        <dbReference type="ARBA" id="ARBA00022801"/>
    </source>
</evidence>
<accession>A0A2H1HKI0</accession>
<dbReference type="GO" id="GO:0016787">
    <property type="term" value="F:hydrolase activity"/>
    <property type="evidence" value="ECO:0007669"/>
    <property type="project" value="UniProtKB-KW"/>
</dbReference>
<dbReference type="Pfam" id="PF00857">
    <property type="entry name" value="Isochorismatase"/>
    <property type="match status" value="1"/>
</dbReference>
<sequence>MSNNTPAAAPNTAAPSAALPAERPNSALVVIDAQNGVMSAAWNAAEVVGTIAALVERARESGTEVVWVRHSSDELPLGSDQWQIVEELTPAEGEAIVEKTHASSYEDTDFEEVLAARGIGHLVVTGAQSDCCVRSTIHGGFARGYDVTLVSDAHTTEDLTEWGAPPPQDVVSHTNLFWTFESGPGRQARVQESAEVDFGVR</sequence>
<dbReference type="InterPro" id="IPR000868">
    <property type="entry name" value="Isochorismatase-like_dom"/>
</dbReference>
<dbReference type="RefSeq" id="WP_095375475.1">
    <property type="nucleotide sequence ID" value="NZ_FXZC01000001.1"/>
</dbReference>
<dbReference type="PANTHER" id="PTHR43540">
    <property type="entry name" value="PEROXYUREIDOACRYLATE/UREIDOACRYLATE AMIDOHYDROLASE-RELATED"/>
    <property type="match status" value="1"/>
</dbReference>
<dbReference type="InterPro" id="IPR036380">
    <property type="entry name" value="Isochorismatase-like_sf"/>
</dbReference>
<gene>
    <name evidence="3" type="ORF">BC102111_00144</name>
</gene>
<dbReference type="PANTHER" id="PTHR43540:SF6">
    <property type="entry name" value="ISOCHORISMATASE-LIKE DOMAIN-CONTAINING PROTEIN"/>
    <property type="match status" value="1"/>
</dbReference>
<dbReference type="EMBL" id="FXZC01000001">
    <property type="protein sequence ID" value="SMX63442.1"/>
    <property type="molecule type" value="Genomic_DNA"/>
</dbReference>
<proteinExistence type="predicted"/>
<evidence type="ECO:0000313" key="4">
    <source>
        <dbReference type="Proteomes" id="UP000234333"/>
    </source>
</evidence>
<dbReference type="AlphaFoldDB" id="A0A2H1HKI0"/>
<dbReference type="SUPFAM" id="SSF52499">
    <property type="entry name" value="Isochorismatase-like hydrolases"/>
    <property type="match status" value="1"/>
</dbReference>